<protein>
    <recommendedName>
        <fullName evidence="4">Fungal N-terminal domain-containing protein</fullName>
    </recommendedName>
</protein>
<keyword evidence="1" id="KW-0175">Coiled coil</keyword>
<organism evidence="2 3">
    <name type="scientific">Colletotrichum fioriniae PJ7</name>
    <dbReference type="NCBI Taxonomy" id="1445577"/>
    <lineage>
        <taxon>Eukaryota</taxon>
        <taxon>Fungi</taxon>
        <taxon>Dikarya</taxon>
        <taxon>Ascomycota</taxon>
        <taxon>Pezizomycotina</taxon>
        <taxon>Sordariomycetes</taxon>
        <taxon>Hypocreomycetidae</taxon>
        <taxon>Glomerellales</taxon>
        <taxon>Glomerellaceae</taxon>
        <taxon>Colletotrichum</taxon>
        <taxon>Colletotrichum acutatum species complex</taxon>
    </lineage>
</organism>
<dbReference type="AlphaFoldDB" id="A0A010RK08"/>
<dbReference type="KEGG" id="cfj:CFIO01_01127"/>
<name>A0A010RK08_9PEZI</name>
<dbReference type="EMBL" id="JARH01000415">
    <property type="protein sequence ID" value="EXF80756.1"/>
    <property type="molecule type" value="Genomic_DNA"/>
</dbReference>
<comment type="caution">
    <text evidence="2">The sequence shown here is derived from an EMBL/GenBank/DDBJ whole genome shotgun (WGS) entry which is preliminary data.</text>
</comment>
<evidence type="ECO:0000313" key="3">
    <source>
        <dbReference type="Proteomes" id="UP000020467"/>
    </source>
</evidence>
<evidence type="ECO:0000256" key="1">
    <source>
        <dbReference type="SAM" id="Coils"/>
    </source>
</evidence>
<evidence type="ECO:0008006" key="4">
    <source>
        <dbReference type="Google" id="ProtNLM"/>
    </source>
</evidence>
<proteinExistence type="predicted"/>
<dbReference type="Proteomes" id="UP000020467">
    <property type="component" value="Unassembled WGS sequence"/>
</dbReference>
<dbReference type="eggNOG" id="ENOG502RIZT">
    <property type="taxonomic scope" value="Eukaryota"/>
</dbReference>
<evidence type="ECO:0000313" key="2">
    <source>
        <dbReference type="EMBL" id="EXF80756.1"/>
    </source>
</evidence>
<reference evidence="2 3" key="1">
    <citation type="submission" date="2014-02" db="EMBL/GenBank/DDBJ databases">
        <title>The genome sequence of Colletotrichum fioriniae PJ7.</title>
        <authorList>
            <person name="Baroncelli R."/>
            <person name="Thon M.R."/>
        </authorList>
    </citation>
    <scope>NUCLEOTIDE SEQUENCE [LARGE SCALE GENOMIC DNA]</scope>
    <source>
        <strain evidence="2 3">PJ7</strain>
    </source>
</reference>
<feature type="coiled-coil region" evidence="1">
    <location>
        <begin position="135"/>
        <end position="162"/>
    </location>
</feature>
<accession>A0A010RK08</accession>
<keyword evidence="3" id="KW-1185">Reference proteome</keyword>
<dbReference type="OrthoDB" id="10071171at2759"/>
<gene>
    <name evidence="2" type="ORF">CFIO01_01127</name>
</gene>
<dbReference type="HOGENOM" id="CLU_1089925_0_0_1"/>
<sequence length="255" mass="29478">MPIDTTSFDVIYSSHTSAIVTGYDHHRWTGVAFLESWYEDVLDDEPHPDMVARYDNDKDDGLISDPLCRGRNDVMRSSREPRSYFIRILQIRLNQINGEWESLYFHFHKAIEAAARQHKKLLEDLLLVAHSFRAQQEAERKLEECEMMVKEAGDVVRDLEKALGETLSSAAVFTETDVNYFLHQDGRVGDAIDCMMPLSQIRKTLNKMGRTHRDIGELQRTCESMLDSVHFEKEDERDEFAGDQNVVVDNYGRSD</sequence>